<dbReference type="InterPro" id="IPR012934">
    <property type="entry name" value="Znf_AD"/>
</dbReference>
<accession>A0A5E4QCX7</accession>
<keyword evidence="1" id="KW-0862">Zinc</keyword>
<organism evidence="3 4">
    <name type="scientific">Leptidea sinapis</name>
    <dbReference type="NCBI Taxonomy" id="189913"/>
    <lineage>
        <taxon>Eukaryota</taxon>
        <taxon>Metazoa</taxon>
        <taxon>Ecdysozoa</taxon>
        <taxon>Arthropoda</taxon>
        <taxon>Hexapoda</taxon>
        <taxon>Insecta</taxon>
        <taxon>Pterygota</taxon>
        <taxon>Neoptera</taxon>
        <taxon>Endopterygota</taxon>
        <taxon>Lepidoptera</taxon>
        <taxon>Glossata</taxon>
        <taxon>Ditrysia</taxon>
        <taxon>Papilionoidea</taxon>
        <taxon>Pieridae</taxon>
        <taxon>Dismorphiinae</taxon>
        <taxon>Leptidea</taxon>
    </lineage>
</organism>
<dbReference type="SMART" id="SM00868">
    <property type="entry name" value="zf-AD"/>
    <property type="match status" value="1"/>
</dbReference>
<keyword evidence="1" id="KW-0479">Metal-binding</keyword>
<dbReference type="PROSITE" id="PS51915">
    <property type="entry name" value="ZAD"/>
    <property type="match status" value="1"/>
</dbReference>
<dbReference type="AlphaFoldDB" id="A0A5E4QCX7"/>
<dbReference type="Gene3D" id="3.40.1800.20">
    <property type="match status" value="1"/>
</dbReference>
<feature type="binding site" evidence="1">
    <location>
        <position position="65"/>
    </location>
    <ligand>
        <name>Zn(2+)</name>
        <dbReference type="ChEBI" id="CHEBI:29105"/>
    </ligand>
</feature>
<protein>
    <recommendedName>
        <fullName evidence="2">ZAD domain-containing protein</fullName>
    </recommendedName>
</protein>
<dbReference type="GO" id="GO:0008270">
    <property type="term" value="F:zinc ion binding"/>
    <property type="evidence" value="ECO:0007669"/>
    <property type="project" value="UniProtKB-UniRule"/>
</dbReference>
<dbReference type="SUPFAM" id="SSF57716">
    <property type="entry name" value="Glucocorticoid receptor-like (DNA-binding domain)"/>
    <property type="match status" value="1"/>
</dbReference>
<dbReference type="EMBL" id="FZQP02002304">
    <property type="protein sequence ID" value="VVC95402.1"/>
    <property type="molecule type" value="Genomic_DNA"/>
</dbReference>
<keyword evidence="1" id="KW-0863">Zinc-finger</keyword>
<evidence type="ECO:0000313" key="4">
    <source>
        <dbReference type="Proteomes" id="UP000324832"/>
    </source>
</evidence>
<evidence type="ECO:0000256" key="1">
    <source>
        <dbReference type="PROSITE-ProRule" id="PRU01263"/>
    </source>
</evidence>
<proteinExistence type="predicted"/>
<gene>
    <name evidence="3" type="ORF">LSINAPIS_LOCUS7123</name>
</gene>
<feature type="binding site" evidence="1">
    <location>
        <position position="16"/>
    </location>
    <ligand>
        <name>Zn(2+)</name>
        <dbReference type="ChEBI" id="CHEBI:29105"/>
    </ligand>
</feature>
<evidence type="ECO:0000313" key="3">
    <source>
        <dbReference type="EMBL" id="VVC95402.1"/>
    </source>
</evidence>
<dbReference type="GO" id="GO:0005634">
    <property type="term" value="C:nucleus"/>
    <property type="evidence" value="ECO:0007669"/>
    <property type="project" value="InterPro"/>
</dbReference>
<keyword evidence="4" id="KW-1185">Reference proteome</keyword>
<feature type="domain" description="ZAD" evidence="2">
    <location>
        <begin position="11"/>
        <end position="89"/>
    </location>
</feature>
<dbReference type="Pfam" id="PF07776">
    <property type="entry name" value="zf-AD"/>
    <property type="match status" value="1"/>
</dbReference>
<name>A0A5E4QCX7_9NEOP</name>
<feature type="binding site" evidence="1">
    <location>
        <position position="13"/>
    </location>
    <ligand>
        <name>Zn(2+)</name>
        <dbReference type="ChEBI" id="CHEBI:29105"/>
    </ligand>
</feature>
<feature type="binding site" evidence="1">
    <location>
        <position position="62"/>
    </location>
    <ligand>
        <name>Zn(2+)</name>
        <dbReference type="ChEBI" id="CHEBI:29105"/>
    </ligand>
</feature>
<reference evidence="3 4" key="1">
    <citation type="submission" date="2017-07" db="EMBL/GenBank/DDBJ databases">
        <authorList>
            <person name="Talla V."/>
            <person name="Backstrom N."/>
        </authorList>
    </citation>
    <scope>NUCLEOTIDE SEQUENCE [LARGE SCALE GENOMIC DNA]</scope>
</reference>
<evidence type="ECO:0000259" key="2">
    <source>
        <dbReference type="PROSITE" id="PS51915"/>
    </source>
</evidence>
<dbReference type="Proteomes" id="UP000324832">
    <property type="component" value="Unassembled WGS sequence"/>
</dbReference>
<sequence length="247" mass="28607">MESPEDIYYKHICRLCLKYNKQDNMVPIFEDNSNKLSCYGKSVLFFADIVLKKEDDFPSKMCKKCLILLKNCIRFKFSCESSNQQLESLKNLGSGSFKQNVVEYTLFMSYCPTISTESNQGIPDKQDEPCENKENYLKINEIHCKNFCDITSDSEHIVQTNNNVVNDNLKYEEGNVTQKGMDKLYIKPKSDTKNLKSKQLRRRKNKIIRKTLSVANSKQARQSPKVQCKICDLYVNTAPEAFLLLRS</sequence>